<reference evidence="2 3" key="1">
    <citation type="journal article" date="2018" name="Mol. Biol. Evol.">
        <title>Analysis of the draft genome of the red seaweed Gracilariopsis chorda provides insights into genome size evolution in Rhodophyta.</title>
        <authorList>
            <person name="Lee J."/>
            <person name="Yang E.C."/>
            <person name="Graf L."/>
            <person name="Yang J.H."/>
            <person name="Qiu H."/>
            <person name="Zel Zion U."/>
            <person name="Chan C.X."/>
            <person name="Stephens T.G."/>
            <person name="Weber A.P.M."/>
            <person name="Boo G.H."/>
            <person name="Boo S.M."/>
            <person name="Kim K.M."/>
            <person name="Shin Y."/>
            <person name="Jung M."/>
            <person name="Lee S.J."/>
            <person name="Yim H.S."/>
            <person name="Lee J.H."/>
            <person name="Bhattacharya D."/>
            <person name="Yoon H.S."/>
        </authorList>
    </citation>
    <scope>NUCLEOTIDE SEQUENCE [LARGE SCALE GENOMIC DNA]</scope>
    <source>
        <strain evidence="2 3">SKKU-2015</strain>
        <tissue evidence="2">Whole body</tissue>
    </source>
</reference>
<comment type="caution">
    <text evidence="2">The sequence shown here is derived from an EMBL/GenBank/DDBJ whole genome shotgun (WGS) entry which is preliminary data.</text>
</comment>
<evidence type="ECO:0000313" key="3">
    <source>
        <dbReference type="Proteomes" id="UP000247409"/>
    </source>
</evidence>
<organism evidence="2 3">
    <name type="scientific">Gracilariopsis chorda</name>
    <dbReference type="NCBI Taxonomy" id="448386"/>
    <lineage>
        <taxon>Eukaryota</taxon>
        <taxon>Rhodophyta</taxon>
        <taxon>Florideophyceae</taxon>
        <taxon>Rhodymeniophycidae</taxon>
        <taxon>Gracilariales</taxon>
        <taxon>Gracilariaceae</taxon>
        <taxon>Gracilariopsis</taxon>
    </lineage>
</organism>
<feature type="signal peptide" evidence="1">
    <location>
        <begin position="1"/>
        <end position="19"/>
    </location>
</feature>
<keyword evidence="1" id="KW-0732">Signal</keyword>
<sequence length="174" mass="18915">MKFTALACMAALCSALILAAPAPDRPATPESDLKESAPDMIGPYVIRADVDAGFAGTPEPTHVFEEITVSPPPEMMITPSPEVEDDMYRYMSSGALHLTCIHRGEFCLRLMGAKNTPPLLQILNPQNRKCSKSLSVSLIFFESIVECIPLSKCSMSQGQWSPILCAMSPPCWPV</sequence>
<keyword evidence="3" id="KW-1185">Reference proteome</keyword>
<protein>
    <submittedName>
        <fullName evidence="2">Uncharacterized protein</fullName>
    </submittedName>
</protein>
<accession>A0A2V3ID29</accession>
<dbReference type="AlphaFoldDB" id="A0A2V3ID29"/>
<gene>
    <name evidence="2" type="ORF">BWQ96_10298</name>
</gene>
<feature type="chain" id="PRO_5016102849" evidence="1">
    <location>
        <begin position="20"/>
        <end position="174"/>
    </location>
</feature>
<name>A0A2V3ID29_9FLOR</name>
<dbReference type="Proteomes" id="UP000247409">
    <property type="component" value="Unassembled WGS sequence"/>
</dbReference>
<evidence type="ECO:0000256" key="1">
    <source>
        <dbReference type="SAM" id="SignalP"/>
    </source>
</evidence>
<proteinExistence type="predicted"/>
<evidence type="ECO:0000313" key="2">
    <source>
        <dbReference type="EMBL" id="PXF39993.1"/>
    </source>
</evidence>
<dbReference type="EMBL" id="NBIV01000386">
    <property type="protein sequence ID" value="PXF39993.1"/>
    <property type="molecule type" value="Genomic_DNA"/>
</dbReference>